<keyword evidence="1" id="KW-1133">Transmembrane helix</keyword>
<dbReference type="AlphaFoldDB" id="A0A499VB73"/>
<organism evidence="2 3">
    <name type="scientific">Streptomyces antimycoticus</name>
    <dbReference type="NCBI Taxonomy" id="68175"/>
    <lineage>
        <taxon>Bacteria</taxon>
        <taxon>Bacillati</taxon>
        <taxon>Actinomycetota</taxon>
        <taxon>Actinomycetes</taxon>
        <taxon>Kitasatosporales</taxon>
        <taxon>Streptomycetaceae</taxon>
        <taxon>Streptomyces</taxon>
        <taxon>Streptomyces violaceusniger group</taxon>
    </lineage>
</organism>
<dbReference type="EMBL" id="AP019620">
    <property type="protein sequence ID" value="BBJ45436.1"/>
    <property type="molecule type" value="Genomic_DNA"/>
</dbReference>
<proteinExistence type="predicted"/>
<gene>
    <name evidence="2" type="ORF">SSPO_081540</name>
</gene>
<name>A0A499VB73_9ACTN</name>
<evidence type="ECO:0000256" key="1">
    <source>
        <dbReference type="SAM" id="Phobius"/>
    </source>
</evidence>
<accession>A0A499VB73</accession>
<protein>
    <submittedName>
        <fullName evidence="2">Uncharacterized protein</fullName>
    </submittedName>
</protein>
<sequence length="51" mass="5509">MQRGGVLARQHPGPPLAISWTVCAIPPVGMLAYLAVGWRRNKPSEKVATLI</sequence>
<evidence type="ECO:0000313" key="2">
    <source>
        <dbReference type="EMBL" id="BBJ45436.1"/>
    </source>
</evidence>
<keyword evidence="1" id="KW-0812">Transmembrane</keyword>
<dbReference type="Proteomes" id="UP000463951">
    <property type="component" value="Chromosome"/>
</dbReference>
<reference evidence="2 3" key="1">
    <citation type="journal article" date="2020" name="Int. J. Syst. Evol. Microbiol.">
        <title>Reclassification of Streptomyces castelarensis and Streptomyces sporoclivatus as later heterotypic synonyms of Streptomyces antimycoticus.</title>
        <authorList>
            <person name="Komaki H."/>
            <person name="Tamura T."/>
        </authorList>
    </citation>
    <scope>NUCLEOTIDE SEQUENCE [LARGE SCALE GENOMIC DNA]</scope>
    <source>
        <strain evidence="2 3">NBRC 100767</strain>
    </source>
</reference>
<feature type="transmembrane region" description="Helical" evidence="1">
    <location>
        <begin position="17"/>
        <end position="36"/>
    </location>
</feature>
<evidence type="ECO:0000313" key="3">
    <source>
        <dbReference type="Proteomes" id="UP000463951"/>
    </source>
</evidence>
<keyword evidence="1" id="KW-0472">Membrane</keyword>